<sequence>MELLQEALESQAEISKVQKVALLSHLKALNRDNSALIRQSKQNAAHQAQLSDNVHAKVQNLLYERRHLEQEIERCRNFKTTYDKLPLISLEEYNSIQRDEESTKDNDEHTLMLNRLRHELNTRRELNDRRKELQDIRSAVNSENNATKNSLEDLDSDLDKFVDFARGIQLKLNKLDKVWEDAENKEEEKDDGKDDPIELDQDNEADKVQDTREDDEMDTN</sequence>
<accession>A0A4T0N8M9</accession>
<evidence type="ECO:0000256" key="3">
    <source>
        <dbReference type="ARBA" id="ARBA00023242"/>
    </source>
</evidence>
<comment type="similarity">
    <text evidence="2">Belongs to the THOC5 family.</text>
</comment>
<dbReference type="PANTHER" id="PTHR13375">
    <property type="entry name" value="FMS INTERACTING PROTEIN"/>
    <property type="match status" value="1"/>
</dbReference>
<evidence type="ECO:0000256" key="5">
    <source>
        <dbReference type="SAM" id="MobiDB-lite"/>
    </source>
</evidence>
<dbReference type="GO" id="GO:0006406">
    <property type="term" value="P:mRNA export from nucleus"/>
    <property type="evidence" value="ECO:0007669"/>
    <property type="project" value="TreeGrafter"/>
</dbReference>
<dbReference type="Pfam" id="PF09766">
    <property type="entry name" value="FmiP_Thoc5"/>
    <property type="match status" value="1"/>
</dbReference>
<comment type="caution">
    <text evidence="6">The sequence shown here is derived from an EMBL/GenBank/DDBJ whole genome shotgun (WGS) entry which is preliminary data.</text>
</comment>
<reference evidence="6 7" key="1">
    <citation type="submission" date="2019-03" db="EMBL/GenBank/DDBJ databases">
        <title>Sequencing 25 genomes of Wallemia mellicola.</title>
        <authorList>
            <person name="Gostincar C."/>
        </authorList>
    </citation>
    <scope>NUCLEOTIDE SEQUENCE [LARGE SCALE GENOMIC DNA]</scope>
    <source>
        <strain evidence="6 7">EXF-8738</strain>
    </source>
</reference>
<evidence type="ECO:0000313" key="7">
    <source>
        <dbReference type="Proteomes" id="UP000305647"/>
    </source>
</evidence>
<dbReference type="GO" id="GO:0000445">
    <property type="term" value="C:THO complex part of transcription export complex"/>
    <property type="evidence" value="ECO:0007669"/>
    <property type="project" value="TreeGrafter"/>
</dbReference>
<protein>
    <submittedName>
        <fullName evidence="6">Uncharacterized protein</fullName>
    </submittedName>
</protein>
<dbReference type="InterPro" id="IPR019163">
    <property type="entry name" value="THO_Thoc5"/>
</dbReference>
<evidence type="ECO:0000256" key="2">
    <source>
        <dbReference type="ARBA" id="ARBA00008044"/>
    </source>
</evidence>
<feature type="coiled-coil region" evidence="4">
    <location>
        <begin position="116"/>
        <end position="143"/>
    </location>
</feature>
<dbReference type="AlphaFoldDB" id="A0A4T0N8M9"/>
<comment type="subcellular location">
    <subcellularLocation>
        <location evidence="1">Nucleus</location>
    </subcellularLocation>
</comment>
<feature type="compositionally biased region" description="Basic and acidic residues" evidence="5">
    <location>
        <begin position="177"/>
        <end position="196"/>
    </location>
</feature>
<evidence type="ECO:0000256" key="4">
    <source>
        <dbReference type="SAM" id="Coils"/>
    </source>
</evidence>
<name>A0A4T0N8M9_9BASI</name>
<gene>
    <name evidence="6" type="ORF">E3Q10_02157</name>
</gene>
<dbReference type="PANTHER" id="PTHR13375:SF3">
    <property type="entry name" value="THO COMPLEX SUBUNIT 5 HOMOLOG"/>
    <property type="match status" value="1"/>
</dbReference>
<proteinExistence type="inferred from homology"/>
<dbReference type="GO" id="GO:0003729">
    <property type="term" value="F:mRNA binding"/>
    <property type="evidence" value="ECO:0007669"/>
    <property type="project" value="TreeGrafter"/>
</dbReference>
<evidence type="ECO:0000313" key="6">
    <source>
        <dbReference type="EMBL" id="TIC30438.1"/>
    </source>
</evidence>
<dbReference type="Proteomes" id="UP000305647">
    <property type="component" value="Unassembled WGS sequence"/>
</dbReference>
<dbReference type="EMBL" id="SPRO01000019">
    <property type="protein sequence ID" value="TIC30438.1"/>
    <property type="molecule type" value="Genomic_DNA"/>
</dbReference>
<organism evidence="6 7">
    <name type="scientific">Wallemia mellicola</name>
    <dbReference type="NCBI Taxonomy" id="1708541"/>
    <lineage>
        <taxon>Eukaryota</taxon>
        <taxon>Fungi</taxon>
        <taxon>Dikarya</taxon>
        <taxon>Basidiomycota</taxon>
        <taxon>Wallemiomycotina</taxon>
        <taxon>Wallemiomycetes</taxon>
        <taxon>Wallemiales</taxon>
        <taxon>Wallemiaceae</taxon>
        <taxon>Wallemia</taxon>
    </lineage>
</organism>
<feature type="region of interest" description="Disordered" evidence="5">
    <location>
        <begin position="177"/>
        <end position="220"/>
    </location>
</feature>
<evidence type="ECO:0000256" key="1">
    <source>
        <dbReference type="ARBA" id="ARBA00004123"/>
    </source>
</evidence>
<keyword evidence="3" id="KW-0539">Nucleus</keyword>
<keyword evidence="4" id="KW-0175">Coiled coil</keyword>